<protein>
    <submittedName>
        <fullName evidence="2">DUF3992 domain-containing protein</fullName>
    </submittedName>
</protein>
<feature type="domain" description="Endospore appendages core" evidence="1">
    <location>
        <begin position="6"/>
        <end position="111"/>
    </location>
</feature>
<evidence type="ECO:0000313" key="5">
    <source>
        <dbReference type="Proteomes" id="UP000224386"/>
    </source>
</evidence>
<dbReference type="EMBL" id="NVAP01000045">
    <property type="protein sequence ID" value="PFQ43346.1"/>
    <property type="molecule type" value="Genomic_DNA"/>
</dbReference>
<dbReference type="AlphaFoldDB" id="A0A150EIZ9"/>
<dbReference type="Proteomes" id="UP000224386">
    <property type="component" value="Unassembled WGS sequence"/>
</dbReference>
<dbReference type="Proteomes" id="UP000220032">
    <property type="component" value="Unassembled WGS sequence"/>
</dbReference>
<evidence type="ECO:0000313" key="4">
    <source>
        <dbReference type="Proteomes" id="UP000220032"/>
    </source>
</evidence>
<comment type="caution">
    <text evidence="2">The sequence shown here is derived from an EMBL/GenBank/DDBJ whole genome shotgun (WGS) entry which is preliminary data.</text>
</comment>
<dbReference type="RefSeq" id="WP_000528442.1">
    <property type="nucleotide sequence ID" value="NZ_FMJG01000012.1"/>
</dbReference>
<dbReference type="Pfam" id="PF13157">
    <property type="entry name" value="Enas"/>
    <property type="match status" value="1"/>
</dbReference>
<organism evidence="2 4">
    <name type="scientific">Bacillus cereus</name>
    <dbReference type="NCBI Taxonomy" id="1396"/>
    <lineage>
        <taxon>Bacteria</taxon>
        <taxon>Bacillati</taxon>
        <taxon>Bacillota</taxon>
        <taxon>Bacilli</taxon>
        <taxon>Bacillales</taxon>
        <taxon>Bacillaceae</taxon>
        <taxon>Bacillus</taxon>
        <taxon>Bacillus cereus group</taxon>
    </lineage>
</organism>
<gene>
    <name evidence="2" type="ORF">CN307_27645</name>
    <name evidence="3" type="ORF">COK05_22110</name>
</gene>
<reference evidence="4 5" key="1">
    <citation type="submission" date="2017-09" db="EMBL/GenBank/DDBJ databases">
        <title>Large-scale bioinformatics analysis of Bacillus genomes uncovers conserved roles of natural products in bacterial physiology.</title>
        <authorList>
            <consortium name="Agbiome Team Llc"/>
            <person name="Bleich R.M."/>
            <person name="Grubbs K.J."/>
            <person name="Santa Maria K.C."/>
            <person name="Allen S.E."/>
            <person name="Farag S."/>
            <person name="Shank E.A."/>
            <person name="Bowers A."/>
        </authorList>
    </citation>
    <scope>NUCLEOTIDE SEQUENCE [LARGE SCALE GENOMIC DNA]</scope>
    <source>
        <strain evidence="2 4">AFS022681</strain>
        <strain evidence="3 5">AFS070861</strain>
    </source>
</reference>
<accession>A0A150EIZ9</accession>
<evidence type="ECO:0000259" key="1">
    <source>
        <dbReference type="Pfam" id="PF13157"/>
    </source>
</evidence>
<proteinExistence type="predicted"/>
<evidence type="ECO:0000313" key="2">
    <source>
        <dbReference type="EMBL" id="PFE08852.1"/>
    </source>
</evidence>
<dbReference type="EMBL" id="NTRR01000059">
    <property type="protein sequence ID" value="PFE08852.1"/>
    <property type="molecule type" value="Genomic_DNA"/>
</dbReference>
<evidence type="ECO:0000313" key="3">
    <source>
        <dbReference type="EMBL" id="PFQ43346.1"/>
    </source>
</evidence>
<sequence length="112" mass="11918">MGNSSLSCCSNNTLVQDQVCIDWSATGAVTETVYTNNITQDLYASGYVKYDVGTAPITVNFLVGATVVNTITVQPQSSGSFTVRYFTTIQIVTTGTGVSQGQLCLTVRYPIS</sequence>
<dbReference type="InterPro" id="IPR025055">
    <property type="entry name" value="Ena_core"/>
</dbReference>
<name>A0A150EIZ9_BACCE</name>